<dbReference type="GO" id="GO:0006508">
    <property type="term" value="P:proteolysis"/>
    <property type="evidence" value="ECO:0007669"/>
    <property type="project" value="UniProtKB-KW"/>
</dbReference>
<dbReference type="Pfam" id="PF01694">
    <property type="entry name" value="Rhomboid"/>
    <property type="match status" value="1"/>
</dbReference>
<protein>
    <submittedName>
        <fullName evidence="8">Membrane associated serine protease, rhomboid family</fullName>
    </submittedName>
</protein>
<keyword evidence="4 5" id="KW-0472">Membrane</keyword>
<proteinExistence type="predicted"/>
<feature type="domain" description="DUF6576" evidence="7">
    <location>
        <begin position="270"/>
        <end position="304"/>
    </location>
</feature>
<keyword evidence="3 5" id="KW-1133">Transmembrane helix</keyword>
<dbReference type="PANTHER" id="PTHR43066">
    <property type="entry name" value="RHOMBOID-RELATED PROTEIN"/>
    <property type="match status" value="1"/>
</dbReference>
<dbReference type="SUPFAM" id="SSF144091">
    <property type="entry name" value="Rhomboid-like"/>
    <property type="match status" value="1"/>
</dbReference>
<dbReference type="EMBL" id="FMAR01000005">
    <property type="protein sequence ID" value="SCC29203.1"/>
    <property type="molecule type" value="Genomic_DNA"/>
</dbReference>
<keyword evidence="8" id="KW-0645">Protease</keyword>
<dbReference type="Gene3D" id="1.20.1540.10">
    <property type="entry name" value="Rhomboid-like"/>
    <property type="match status" value="1"/>
</dbReference>
<evidence type="ECO:0000313" key="8">
    <source>
        <dbReference type="EMBL" id="SCC29203.1"/>
    </source>
</evidence>
<reference evidence="8 9" key="1">
    <citation type="submission" date="2016-08" db="EMBL/GenBank/DDBJ databases">
        <authorList>
            <person name="Seilhamer J.J."/>
        </authorList>
    </citation>
    <scope>NUCLEOTIDE SEQUENCE [LARGE SCALE GENOMIC DNA]</scope>
    <source>
        <strain evidence="8 9">A37T2</strain>
    </source>
</reference>
<evidence type="ECO:0000256" key="2">
    <source>
        <dbReference type="ARBA" id="ARBA00022692"/>
    </source>
</evidence>
<dbReference type="InterPro" id="IPR022764">
    <property type="entry name" value="Peptidase_S54_rhomboid_dom"/>
</dbReference>
<evidence type="ECO:0000256" key="5">
    <source>
        <dbReference type="SAM" id="Phobius"/>
    </source>
</evidence>
<accession>A0A1C4DD45</accession>
<evidence type="ECO:0000256" key="1">
    <source>
        <dbReference type="ARBA" id="ARBA00004141"/>
    </source>
</evidence>
<feature type="domain" description="Peptidase S54 rhomboid" evidence="6">
    <location>
        <begin position="69"/>
        <end position="216"/>
    </location>
</feature>
<evidence type="ECO:0000313" key="9">
    <source>
        <dbReference type="Proteomes" id="UP000242818"/>
    </source>
</evidence>
<evidence type="ECO:0000259" key="6">
    <source>
        <dbReference type="Pfam" id="PF01694"/>
    </source>
</evidence>
<dbReference type="Proteomes" id="UP000242818">
    <property type="component" value="Unassembled WGS sequence"/>
</dbReference>
<dbReference type="InterPro" id="IPR046483">
    <property type="entry name" value="DUF6576"/>
</dbReference>
<sequence>MNGTSFQSDIKYWLKQGNAVNHLLFWNILVFVVVGLVNVLAFFSGSFGMVSVFLSDKLALHSFYPTLLRQPWGVFTYMFTHEGLFHLFFNMLNLYWFGNLFRSFLGNQRVLPVYILGSLAGALAFVLAFNYLPTLQPFVAHATLIGASASVMCLLVSCATLTPNYEIGLLFIGSIRLKWLALAIVVLDLITIPYANPGGMFAHLGGALLGFSYIKLLQGGRDMAAPLVYLFDKLGNRPRITLKPKVQQHRKAGNFKPKKSPLRVIKKEENPQRHLDELLDKINERGYHSLSSDEKAFLEKFSKEN</sequence>
<dbReference type="InterPro" id="IPR035952">
    <property type="entry name" value="Rhomboid-like_sf"/>
</dbReference>
<feature type="transmembrane region" description="Helical" evidence="5">
    <location>
        <begin position="24"/>
        <end position="54"/>
    </location>
</feature>
<dbReference type="AlphaFoldDB" id="A0A1C4DD45"/>
<comment type="subcellular location">
    <subcellularLocation>
        <location evidence="1">Membrane</location>
        <topology evidence="1">Multi-pass membrane protein</topology>
    </subcellularLocation>
</comment>
<feature type="transmembrane region" description="Helical" evidence="5">
    <location>
        <begin position="177"/>
        <end position="194"/>
    </location>
</feature>
<keyword evidence="2 5" id="KW-0812">Transmembrane</keyword>
<feature type="transmembrane region" description="Helical" evidence="5">
    <location>
        <begin position="110"/>
        <end position="132"/>
    </location>
</feature>
<dbReference type="RefSeq" id="WP_089711522.1">
    <property type="nucleotide sequence ID" value="NZ_FMAR01000005.1"/>
</dbReference>
<dbReference type="GO" id="GO:0016020">
    <property type="term" value="C:membrane"/>
    <property type="evidence" value="ECO:0007669"/>
    <property type="project" value="UniProtKB-SubCell"/>
</dbReference>
<evidence type="ECO:0000256" key="3">
    <source>
        <dbReference type="ARBA" id="ARBA00022989"/>
    </source>
</evidence>
<dbReference type="STRING" id="1335309.GA0116948_105207"/>
<feature type="transmembrane region" description="Helical" evidence="5">
    <location>
        <begin position="74"/>
        <end position="98"/>
    </location>
</feature>
<evidence type="ECO:0000259" key="7">
    <source>
        <dbReference type="Pfam" id="PF20216"/>
    </source>
</evidence>
<keyword evidence="9" id="KW-1185">Reference proteome</keyword>
<dbReference type="OrthoDB" id="680602at2"/>
<dbReference type="PANTHER" id="PTHR43066:SF11">
    <property type="entry name" value="PEPTIDASE S54 RHOMBOID DOMAIN-CONTAINING PROTEIN"/>
    <property type="match status" value="1"/>
</dbReference>
<dbReference type="Pfam" id="PF20216">
    <property type="entry name" value="DUF6576"/>
    <property type="match status" value="1"/>
</dbReference>
<organism evidence="8 9">
    <name type="scientific">Chitinophaga costaii</name>
    <dbReference type="NCBI Taxonomy" id="1335309"/>
    <lineage>
        <taxon>Bacteria</taxon>
        <taxon>Pseudomonadati</taxon>
        <taxon>Bacteroidota</taxon>
        <taxon>Chitinophagia</taxon>
        <taxon>Chitinophagales</taxon>
        <taxon>Chitinophagaceae</taxon>
        <taxon>Chitinophaga</taxon>
    </lineage>
</organism>
<keyword evidence="8" id="KW-0378">Hydrolase</keyword>
<evidence type="ECO:0000256" key="4">
    <source>
        <dbReference type="ARBA" id="ARBA00023136"/>
    </source>
</evidence>
<gene>
    <name evidence="8" type="ORF">GA0116948_105207</name>
</gene>
<dbReference type="GO" id="GO:0004252">
    <property type="term" value="F:serine-type endopeptidase activity"/>
    <property type="evidence" value="ECO:0007669"/>
    <property type="project" value="InterPro"/>
</dbReference>
<name>A0A1C4DD45_9BACT</name>
<feature type="transmembrane region" description="Helical" evidence="5">
    <location>
        <begin position="138"/>
        <end position="165"/>
    </location>
</feature>
<feature type="transmembrane region" description="Helical" evidence="5">
    <location>
        <begin position="200"/>
        <end position="217"/>
    </location>
</feature>